<reference evidence="5 6" key="1">
    <citation type="submission" date="2016-05" db="EMBL/GenBank/DDBJ databases">
        <title>Comparative analysis of secretome profiles of manganese(II)-oxidizing ascomycete fungi.</title>
        <authorList>
            <consortium name="DOE Joint Genome Institute"/>
            <person name="Zeiner C.A."/>
            <person name="Purvine S.O."/>
            <person name="Zink E.M."/>
            <person name="Wu S."/>
            <person name="Pasa-Tolic L."/>
            <person name="Chaput D.L."/>
            <person name="Haridas S."/>
            <person name="Grigoriev I.V."/>
            <person name="Santelli C.M."/>
            <person name="Hansel C.M."/>
        </authorList>
    </citation>
    <scope>NUCLEOTIDE SEQUENCE [LARGE SCALE GENOMIC DNA]</scope>
    <source>
        <strain evidence="5 6">SRC1lrK2f</strain>
    </source>
</reference>
<dbReference type="Pfam" id="PF04909">
    <property type="entry name" value="Amidohydro_2"/>
    <property type="match status" value="1"/>
</dbReference>
<dbReference type="Proteomes" id="UP000077248">
    <property type="component" value="Unassembled WGS sequence"/>
</dbReference>
<dbReference type="Gene3D" id="3.20.20.140">
    <property type="entry name" value="Metal-dependent hydrolases"/>
    <property type="match status" value="1"/>
</dbReference>
<dbReference type="GO" id="GO:0005829">
    <property type="term" value="C:cytosol"/>
    <property type="evidence" value="ECO:0007669"/>
    <property type="project" value="TreeGrafter"/>
</dbReference>
<evidence type="ECO:0000313" key="5">
    <source>
        <dbReference type="EMBL" id="OAG22149.1"/>
    </source>
</evidence>
<evidence type="ECO:0000256" key="2">
    <source>
        <dbReference type="ARBA" id="ARBA00023239"/>
    </source>
</evidence>
<dbReference type="AlphaFoldDB" id="A0A177DTN9"/>
<name>A0A177DTN9_ALTAL</name>
<gene>
    <name evidence="5" type="ORF">CC77DRAFT_1060048</name>
</gene>
<dbReference type="RefSeq" id="XP_018387570.1">
    <property type="nucleotide sequence ID" value="XM_018528303.1"/>
</dbReference>
<evidence type="ECO:0000259" key="4">
    <source>
        <dbReference type="Pfam" id="PF04909"/>
    </source>
</evidence>
<evidence type="ECO:0000256" key="3">
    <source>
        <dbReference type="RuleBase" id="RU366045"/>
    </source>
</evidence>
<dbReference type="SUPFAM" id="SSF51556">
    <property type="entry name" value="Metallo-dependent hydrolases"/>
    <property type="match status" value="1"/>
</dbReference>
<keyword evidence="2 3" id="KW-0456">Lyase</keyword>
<feature type="domain" description="Amidohydrolase-related" evidence="4">
    <location>
        <begin position="72"/>
        <end position="323"/>
    </location>
</feature>
<dbReference type="InterPro" id="IPR006680">
    <property type="entry name" value="Amidohydro-rel"/>
</dbReference>
<dbReference type="GO" id="GO:0016831">
    <property type="term" value="F:carboxy-lyase activity"/>
    <property type="evidence" value="ECO:0007669"/>
    <property type="project" value="UniProtKB-KW"/>
</dbReference>
<dbReference type="InterPro" id="IPR032466">
    <property type="entry name" value="Metal_Hydrolase"/>
</dbReference>
<dbReference type="OMA" id="SFLDVWQ"/>
<proteinExistence type="inferred from homology"/>
<protein>
    <recommendedName>
        <fullName evidence="4">Amidohydrolase-related domain-containing protein</fullName>
    </recommendedName>
</protein>
<dbReference type="PANTHER" id="PTHR21240:SF30">
    <property type="entry name" value="AMIDOHYDROLASE-RELATED DOMAIN-CONTAINING PROTEIN-RELATED"/>
    <property type="match status" value="1"/>
</dbReference>
<accession>A0A177DTN9</accession>
<dbReference type="GO" id="GO:0016787">
    <property type="term" value="F:hydrolase activity"/>
    <property type="evidence" value="ECO:0007669"/>
    <property type="project" value="InterPro"/>
</dbReference>
<organism evidence="5 6">
    <name type="scientific">Alternaria alternata</name>
    <name type="common">Alternaria rot fungus</name>
    <name type="synonym">Torula alternata</name>
    <dbReference type="NCBI Taxonomy" id="5599"/>
    <lineage>
        <taxon>Eukaryota</taxon>
        <taxon>Fungi</taxon>
        <taxon>Dikarya</taxon>
        <taxon>Ascomycota</taxon>
        <taxon>Pezizomycotina</taxon>
        <taxon>Dothideomycetes</taxon>
        <taxon>Pleosporomycetidae</taxon>
        <taxon>Pleosporales</taxon>
        <taxon>Pleosporineae</taxon>
        <taxon>Pleosporaceae</taxon>
        <taxon>Alternaria</taxon>
        <taxon>Alternaria sect. Alternaria</taxon>
        <taxon>Alternaria alternata complex</taxon>
    </lineage>
</organism>
<dbReference type="GeneID" id="29113897"/>
<dbReference type="PANTHER" id="PTHR21240">
    <property type="entry name" value="2-AMINO-3-CARBOXYLMUCONATE-6-SEMIALDEHYDE DECARBOXYLASE"/>
    <property type="match status" value="1"/>
</dbReference>
<dbReference type="InterPro" id="IPR032465">
    <property type="entry name" value="ACMSD"/>
</dbReference>
<comment type="similarity">
    <text evidence="3">Belongs to the metallo-dependent hydrolases superfamily.</text>
</comment>
<dbReference type="KEGG" id="aalt:CC77DRAFT_1060048"/>
<dbReference type="EMBL" id="KV441475">
    <property type="protein sequence ID" value="OAG22149.1"/>
    <property type="molecule type" value="Genomic_DNA"/>
</dbReference>
<dbReference type="VEuPathDB" id="FungiDB:CC77DRAFT_1060048"/>
<evidence type="ECO:0000256" key="1">
    <source>
        <dbReference type="ARBA" id="ARBA00022793"/>
    </source>
</evidence>
<dbReference type="GO" id="GO:0019748">
    <property type="term" value="P:secondary metabolic process"/>
    <property type="evidence" value="ECO:0007669"/>
    <property type="project" value="TreeGrafter"/>
</dbReference>
<keyword evidence="1 3" id="KW-0210">Decarboxylase</keyword>
<evidence type="ECO:0000313" key="6">
    <source>
        <dbReference type="Proteomes" id="UP000077248"/>
    </source>
</evidence>
<dbReference type="STRING" id="5599.A0A177DTN9"/>
<keyword evidence="6" id="KW-1185">Reference proteome</keyword>
<sequence length="333" mass="37152">MAATTPVTLIATLESHLTPTLAFTSPPTSPSQPSLHLIPPPTLTKLRNIGPGRVKDMRFLGQSKQIISHVPLVAAPQTCSRINDAMHAAVIMNSEKFSVLSMLPLEGKEAARELARCVGKMKFVGGCIGISRKTELEGVEWEELWDAAERYRVPILLRETWPVGSEMTDYQHTFPSTVYAPLLTHVHTSHATSPLPLLHLYLSSVFDRHPGLRLILAHPGVLPSLIPRIEMLLTTIPAADKPKRSFLDVWQHNIYLTTADAQDMSSLRALLEQIPVDRVLYVSNYPFEERGKELMDELRDSGFLTQVEWERVAWGNAEIVFDLKGANTKGGRR</sequence>